<dbReference type="GO" id="GO:0030322">
    <property type="term" value="P:stabilization of membrane potential"/>
    <property type="evidence" value="ECO:0007669"/>
    <property type="project" value="TreeGrafter"/>
</dbReference>
<dbReference type="PRINTS" id="PR01333">
    <property type="entry name" value="2POREKCHANEL"/>
</dbReference>
<comment type="subcellular location">
    <subcellularLocation>
        <location evidence="1">Membrane</location>
        <topology evidence="1">Multi-pass membrane protein</topology>
    </subcellularLocation>
</comment>
<evidence type="ECO:0000313" key="12">
    <source>
        <dbReference type="Proteomes" id="UP000006672"/>
    </source>
</evidence>
<keyword evidence="6 9" id="KW-0472">Membrane</keyword>
<reference evidence="12" key="1">
    <citation type="journal article" date="2007" name="Science">
        <title>Draft genome of the filarial nematode parasite Brugia malayi.</title>
        <authorList>
            <person name="Ghedin E."/>
            <person name="Wang S."/>
            <person name="Spiro D."/>
            <person name="Caler E."/>
            <person name="Zhao Q."/>
            <person name="Crabtree J."/>
            <person name="Allen J.E."/>
            <person name="Delcher A.L."/>
            <person name="Guiliano D.B."/>
            <person name="Miranda-Saavedra D."/>
            <person name="Angiuoli S.V."/>
            <person name="Creasy T."/>
            <person name="Amedeo P."/>
            <person name="Haas B."/>
            <person name="El-Sayed N.M."/>
            <person name="Wortman J.R."/>
            <person name="Feldblyum T."/>
            <person name="Tallon L."/>
            <person name="Schatz M."/>
            <person name="Shumway M."/>
            <person name="Koo H."/>
            <person name="Salzberg S.L."/>
            <person name="Schobel S."/>
            <person name="Pertea M."/>
            <person name="Pop M."/>
            <person name="White O."/>
            <person name="Barton G.J."/>
            <person name="Carlow C.K."/>
            <person name="Crawford M.J."/>
            <person name="Daub J."/>
            <person name="Dimmic M.W."/>
            <person name="Estes C.F."/>
            <person name="Foster J.M."/>
            <person name="Ganatra M."/>
            <person name="Gregory W.F."/>
            <person name="Johnson N.M."/>
            <person name="Jin J."/>
            <person name="Komuniecki R."/>
            <person name="Korf I."/>
            <person name="Kumar S."/>
            <person name="Laney S."/>
            <person name="Li B.W."/>
            <person name="Li W."/>
            <person name="Lindblom T.H."/>
            <person name="Lustigman S."/>
            <person name="Ma D."/>
            <person name="Maina C.V."/>
            <person name="Martin D.M."/>
            <person name="McCarter J.P."/>
            <person name="McReynolds L."/>
            <person name="Mitreva M."/>
            <person name="Nutman T.B."/>
            <person name="Parkinson J."/>
            <person name="Peregrin-Alvarez J.M."/>
            <person name="Poole C."/>
            <person name="Ren Q."/>
            <person name="Saunders L."/>
            <person name="Sluder A.E."/>
            <person name="Smith K."/>
            <person name="Stanke M."/>
            <person name="Unnasch T.R."/>
            <person name="Ware J."/>
            <person name="Wei A.D."/>
            <person name="Weil G."/>
            <person name="Williams D.J."/>
            <person name="Zhang Y."/>
            <person name="Williams S.A."/>
            <person name="Fraser-Liggett C."/>
            <person name="Slatko B."/>
            <person name="Blaxter M.L."/>
            <person name="Scott A.L."/>
        </authorList>
    </citation>
    <scope>NUCLEOTIDE SEQUENCE</scope>
    <source>
        <strain evidence="12">FR3</strain>
    </source>
</reference>
<feature type="transmembrane region" description="Helical" evidence="9">
    <location>
        <begin position="202"/>
        <end position="218"/>
    </location>
</feature>
<dbReference type="InterPro" id="IPR003280">
    <property type="entry name" value="2pore_dom_K_chnl"/>
</dbReference>
<dbReference type="PANTHER" id="PTHR11003">
    <property type="entry name" value="POTASSIUM CHANNEL, SUBFAMILY K"/>
    <property type="match status" value="1"/>
</dbReference>
<keyword evidence="5 8" id="KW-0406">Ion transport</keyword>
<evidence type="ECO:0000256" key="6">
    <source>
        <dbReference type="ARBA" id="ARBA00023136"/>
    </source>
</evidence>
<feature type="transmembrane region" description="Helical" evidence="9">
    <location>
        <begin position="85"/>
        <end position="103"/>
    </location>
</feature>
<evidence type="ECO:0000256" key="8">
    <source>
        <dbReference type="RuleBase" id="RU003857"/>
    </source>
</evidence>
<evidence type="ECO:0000256" key="9">
    <source>
        <dbReference type="SAM" id="Phobius"/>
    </source>
</evidence>
<dbReference type="GO" id="GO:0022841">
    <property type="term" value="F:potassium ion leak channel activity"/>
    <property type="evidence" value="ECO:0007669"/>
    <property type="project" value="TreeGrafter"/>
</dbReference>
<protein>
    <submittedName>
        <fullName evidence="13">Potassium channel domain-containing protein</fullName>
    </submittedName>
</protein>
<dbReference type="Gene3D" id="1.10.287.70">
    <property type="match status" value="1"/>
</dbReference>
<dbReference type="Pfam" id="PF07885">
    <property type="entry name" value="Ion_trans_2"/>
    <property type="match status" value="2"/>
</dbReference>
<feature type="domain" description="Potassium channel" evidence="10">
    <location>
        <begin position="83"/>
        <end position="139"/>
    </location>
</feature>
<dbReference type="OrthoDB" id="297496at2759"/>
<dbReference type="GeneID" id="66059156"/>
<name>A0A4E9F071_BRUMA</name>
<keyword evidence="12" id="KW-1185">Reference proteome</keyword>
<dbReference type="WBParaSite" id="Bm18061.1">
    <property type="protein sequence ID" value="Bm18061.1"/>
    <property type="gene ID" value="WBGene00269201"/>
</dbReference>
<keyword evidence="3 8" id="KW-0812">Transmembrane</keyword>
<proteinExistence type="inferred from homology"/>
<gene>
    <name evidence="11 13" type="primary">Bm18061</name>
    <name evidence="11" type="ORF">BM_BM18061</name>
</gene>
<dbReference type="InterPro" id="IPR013099">
    <property type="entry name" value="K_chnl_dom"/>
</dbReference>
<evidence type="ECO:0000256" key="5">
    <source>
        <dbReference type="ARBA" id="ARBA00023065"/>
    </source>
</evidence>
<keyword evidence="4 9" id="KW-1133">Transmembrane helix</keyword>
<dbReference type="AlphaFoldDB" id="A0A4E9F071"/>
<comment type="similarity">
    <text evidence="8">Belongs to the two pore domain potassium channel (TC 1.A.1.8) family.</text>
</comment>
<dbReference type="STRING" id="6279.A0A5S6PF18"/>
<dbReference type="EMBL" id="CAAKNF010000196">
    <property type="protein sequence ID" value="VIO89590.1"/>
    <property type="molecule type" value="Genomic_DNA"/>
</dbReference>
<evidence type="ECO:0000256" key="7">
    <source>
        <dbReference type="ARBA" id="ARBA00023303"/>
    </source>
</evidence>
<evidence type="ECO:0000259" key="10">
    <source>
        <dbReference type="Pfam" id="PF07885"/>
    </source>
</evidence>
<evidence type="ECO:0000313" key="13">
    <source>
        <dbReference type="WBParaSite" id="Bm18061.1"/>
    </source>
</evidence>
<reference evidence="11" key="2">
    <citation type="submission" date="2019-04" db="EMBL/GenBank/DDBJ databases">
        <authorList>
            <person name="Howe K."/>
            <person name="Paulini M."/>
            <person name="Williams G."/>
        </authorList>
    </citation>
    <scope>NUCLEOTIDE SEQUENCE [LARGE SCALE GENOMIC DNA]</scope>
    <source>
        <strain evidence="11">FR3</strain>
    </source>
</reference>
<dbReference type="RefSeq" id="XP_042931641.1">
    <property type="nucleotide sequence ID" value="XM_043075707.1"/>
</dbReference>
<evidence type="ECO:0000256" key="4">
    <source>
        <dbReference type="ARBA" id="ARBA00022989"/>
    </source>
</evidence>
<feature type="transmembrane region" description="Helical" evidence="9">
    <location>
        <begin position="169"/>
        <end position="190"/>
    </location>
</feature>
<dbReference type="Proteomes" id="UP000006672">
    <property type="component" value="Unassembled WGS sequence"/>
</dbReference>
<evidence type="ECO:0000256" key="2">
    <source>
        <dbReference type="ARBA" id="ARBA00022448"/>
    </source>
</evidence>
<dbReference type="PANTHER" id="PTHR11003:SF345">
    <property type="entry name" value="TWIK FAMILY OF POTASSIUM CHANNELS PROTEIN 18"/>
    <property type="match status" value="1"/>
</dbReference>
<keyword evidence="7 8" id="KW-0407">Ion channel</keyword>
<reference evidence="13" key="3">
    <citation type="submission" date="2019-12" db="UniProtKB">
        <authorList>
            <consortium name="WormBaseParasite"/>
        </authorList>
    </citation>
    <scope>IDENTIFICATION</scope>
</reference>
<accession>A0A5S6PF18</accession>
<evidence type="ECO:0000256" key="3">
    <source>
        <dbReference type="ARBA" id="ARBA00022692"/>
    </source>
</evidence>
<dbReference type="CTD" id="66059156"/>
<evidence type="ECO:0000256" key="1">
    <source>
        <dbReference type="ARBA" id="ARBA00004141"/>
    </source>
</evidence>
<evidence type="ECO:0000313" key="11">
    <source>
        <dbReference type="EMBL" id="VIO89590.1"/>
    </source>
</evidence>
<feature type="transmembrane region" description="Helical" evidence="9">
    <location>
        <begin position="30"/>
        <end position="52"/>
    </location>
</feature>
<feature type="transmembrane region" description="Helical" evidence="9">
    <location>
        <begin position="224"/>
        <end position="251"/>
    </location>
</feature>
<organism evidence="11">
    <name type="scientific">Brugia malayi</name>
    <name type="common">Filarial nematode worm</name>
    <dbReference type="NCBI Taxonomy" id="6279"/>
    <lineage>
        <taxon>Eukaryota</taxon>
        <taxon>Metazoa</taxon>
        <taxon>Ecdysozoa</taxon>
        <taxon>Nematoda</taxon>
        <taxon>Chromadorea</taxon>
        <taxon>Rhabditida</taxon>
        <taxon>Spirurina</taxon>
        <taxon>Spiruromorpha</taxon>
        <taxon>Filarioidea</taxon>
        <taxon>Onchocercidae</taxon>
        <taxon>Brugia</taxon>
    </lineage>
</organism>
<feature type="domain" description="Potassium channel" evidence="10">
    <location>
        <begin position="177"/>
        <end position="247"/>
    </location>
</feature>
<dbReference type="GO" id="GO:0005886">
    <property type="term" value="C:plasma membrane"/>
    <property type="evidence" value="ECO:0007669"/>
    <property type="project" value="TreeGrafter"/>
</dbReference>
<dbReference type="SUPFAM" id="SSF81324">
    <property type="entry name" value="Voltage-gated potassium channels"/>
    <property type="match status" value="2"/>
</dbReference>
<feature type="transmembrane region" description="Helical" evidence="9">
    <location>
        <begin position="115"/>
        <end position="133"/>
    </location>
</feature>
<dbReference type="GO" id="GO:0015271">
    <property type="term" value="F:outward rectifier potassium channel activity"/>
    <property type="evidence" value="ECO:0007669"/>
    <property type="project" value="TreeGrafter"/>
</dbReference>
<keyword evidence="2 8" id="KW-0813">Transport</keyword>
<sequence>MTHEEHELNETREIERLYYKLNTPRSRSRLCFLFYLFIIPLFIIIGGVTFSLSELVASQEAEIGNAQIENCHRKKLFELLPTETFAFGNAALYSFGVYTTIGYGNLFPHTVQGRILTVIYAVIGIPLNVAFISDLGELIARTVQRALHCFQRRILNKTTEDPCIEYKKFALIVLIAFLLTPIIAIIVMEAERSRNWNYIDSLYYTFTTSTLIGLGDFTPQSSYIQFFVLIPLFFIVETLFALALGFITHLYRYESVILFKLIKHKISRFFLHRRLQFIKSTLHGEDLRNTQEFIKLNAENDATNGTLTADANIDDAIAKLSAREMRMDEKIDREIQMLEAIPSQIDVGILNAQMKSDSDDKQRFRYTMKNWLNHKENENMK</sequence>
<dbReference type="KEGG" id="bmy:BM_BM18061"/>
<accession>A0A4E9F071</accession>